<dbReference type="Gene3D" id="1.25.40.10">
    <property type="entry name" value="Tetratricopeptide repeat domain"/>
    <property type="match status" value="2"/>
</dbReference>
<dbReference type="InterPro" id="IPR012340">
    <property type="entry name" value="NA-bd_OB-fold"/>
</dbReference>
<feature type="compositionally biased region" description="Basic and acidic residues" evidence="5">
    <location>
        <begin position="296"/>
        <end position="311"/>
    </location>
</feature>
<evidence type="ECO:0000256" key="5">
    <source>
        <dbReference type="SAM" id="MobiDB-lite"/>
    </source>
</evidence>
<keyword evidence="8" id="KW-1185">Reference proteome</keyword>
<dbReference type="InterPro" id="IPR003107">
    <property type="entry name" value="HAT"/>
</dbReference>
<name>A0A4C1V241_EUMVA</name>
<reference evidence="7 8" key="1">
    <citation type="journal article" date="2019" name="Commun. Biol.">
        <title>The bagworm genome reveals a unique fibroin gene that provides high tensile strength.</title>
        <authorList>
            <person name="Kono N."/>
            <person name="Nakamura H."/>
            <person name="Ohtoshi R."/>
            <person name="Tomita M."/>
            <person name="Numata K."/>
            <person name="Arakawa K."/>
        </authorList>
    </citation>
    <scope>NUCLEOTIDE SEQUENCE [LARGE SCALE GENOMIC DNA]</scope>
</reference>
<dbReference type="OrthoDB" id="412781at2759"/>
<dbReference type="Pfam" id="PF00575">
    <property type="entry name" value="S1"/>
    <property type="match status" value="1"/>
</dbReference>
<dbReference type="PROSITE" id="PS50126">
    <property type="entry name" value="S1"/>
    <property type="match status" value="1"/>
</dbReference>
<feature type="domain" description="S1 motif" evidence="6">
    <location>
        <begin position="22"/>
        <end position="91"/>
    </location>
</feature>
<comment type="caution">
    <text evidence="7">The sequence shown here is derived from an EMBL/GenBank/DDBJ whole genome shotgun (WGS) entry which is preliminary data.</text>
</comment>
<comment type="subcellular location">
    <subcellularLocation>
        <location evidence="1">Nucleus</location>
        <location evidence="1">Nucleolus</location>
    </subcellularLocation>
</comment>
<dbReference type="InterPro" id="IPR008847">
    <property type="entry name" value="Suf"/>
</dbReference>
<dbReference type="PANTHER" id="PTHR23270">
    <property type="entry name" value="PROGRAMMED CELL DEATH PROTEIN 11 PRE-RRNA PROCESSING PROTEIN RRP5"/>
    <property type="match status" value="1"/>
</dbReference>
<dbReference type="PANTHER" id="PTHR23270:SF10">
    <property type="entry name" value="PROTEIN RRP5 HOMOLOG"/>
    <property type="match status" value="1"/>
</dbReference>
<dbReference type="SMART" id="SM00386">
    <property type="entry name" value="HAT"/>
    <property type="match status" value="5"/>
</dbReference>
<sequence length="677" mass="78199">MKPSFLSPDLEIVKEYQDLKVGQSYKGFIKHIKQDFILVNFFNNISALIPKKFISTQPVEDVREVFHIGQIVNCTIVKINPEEKKLIGSFITEPFDVSTRHKKKDFKRKHESNSEIDININSTEPQKKRKKREAETCGSIQLPNVMEVKKQKKSGNAIAVSEESDAIKTDIHEKEEEIVVRQPPHDDLQLLDFSNCISQKNYKKRIVSLLKATNKRNQRIAAIEEKICSIEEDGLTINNKKIHTALHAEKILLEERLQLLMEALQKAQQKFNEFPPLEPVDYKRKKKESTETNETEINKPLDVKKNKKEENSEPNLNEILKLKSKEIKVAVETTPVVEVPSAKDFWSLNLDTGFNNLNDKQEDSSSSDEEVKDQTKKKRKKLTAAEKVAKARAEEEKLRELEKRAIEGDAHPRSVDQFERALLANPNSSELWIAYMAFHLQATEIEKARTVGRKALKTISFREEQEKLNVWLAMLNFENRFGTKESQQQTLEEALQMNDTFKIHSKLLDIYVETSKISELTALVDLMMRKYKKDPNTYVLTGNACYKLGLIDKARAVMQKAISVLDKKEHVSVIVQFALSERAHGSPERSEALFEQILGVYPQRVDVCAVYVDALFKSNDIDNIRQVMERMTSLKLPARKMKTLYKKWIEIEEKIGDTEQIERIRQKALEFIEKAQF</sequence>
<evidence type="ECO:0000256" key="4">
    <source>
        <dbReference type="ARBA" id="ARBA00023242"/>
    </source>
</evidence>
<dbReference type="GO" id="GO:0032040">
    <property type="term" value="C:small-subunit processome"/>
    <property type="evidence" value="ECO:0007669"/>
    <property type="project" value="TreeGrafter"/>
</dbReference>
<dbReference type="SUPFAM" id="SSF50249">
    <property type="entry name" value="Nucleic acid-binding proteins"/>
    <property type="match status" value="1"/>
</dbReference>
<evidence type="ECO:0000259" key="6">
    <source>
        <dbReference type="PROSITE" id="PS50126"/>
    </source>
</evidence>
<feature type="region of interest" description="Disordered" evidence="5">
    <location>
        <begin position="275"/>
        <end position="312"/>
    </location>
</feature>
<dbReference type="EMBL" id="BGZK01000258">
    <property type="protein sequence ID" value="GBP32386.1"/>
    <property type="molecule type" value="Genomic_DNA"/>
</dbReference>
<keyword evidence="3" id="KW-0677">Repeat</keyword>
<dbReference type="Gene3D" id="2.40.50.140">
    <property type="entry name" value="Nucleic acid-binding proteins"/>
    <property type="match status" value="1"/>
</dbReference>
<evidence type="ECO:0000313" key="8">
    <source>
        <dbReference type="Proteomes" id="UP000299102"/>
    </source>
</evidence>
<proteinExistence type="predicted"/>
<dbReference type="InterPro" id="IPR003029">
    <property type="entry name" value="S1_domain"/>
</dbReference>
<protein>
    <submittedName>
        <fullName evidence="7">Protein RRP5 homolog</fullName>
    </submittedName>
</protein>
<feature type="region of interest" description="Disordered" evidence="5">
    <location>
        <begin position="357"/>
        <end position="384"/>
    </location>
</feature>
<dbReference type="SUPFAM" id="SSF48452">
    <property type="entry name" value="TPR-like"/>
    <property type="match status" value="2"/>
</dbReference>
<dbReference type="SMART" id="SM00316">
    <property type="entry name" value="S1"/>
    <property type="match status" value="1"/>
</dbReference>
<dbReference type="InterPro" id="IPR011990">
    <property type="entry name" value="TPR-like_helical_dom_sf"/>
</dbReference>
<accession>A0A4C1V241</accession>
<dbReference type="InterPro" id="IPR045209">
    <property type="entry name" value="Rrp5"/>
</dbReference>
<gene>
    <name evidence="7" type="primary">PDCD11</name>
    <name evidence="7" type="ORF">EVAR_25641_1</name>
</gene>
<evidence type="ECO:0000256" key="3">
    <source>
        <dbReference type="ARBA" id="ARBA00022737"/>
    </source>
</evidence>
<dbReference type="Pfam" id="PF05843">
    <property type="entry name" value="Suf"/>
    <property type="match status" value="1"/>
</dbReference>
<keyword evidence="2" id="KW-0698">rRNA processing</keyword>
<evidence type="ECO:0000256" key="1">
    <source>
        <dbReference type="ARBA" id="ARBA00004604"/>
    </source>
</evidence>
<evidence type="ECO:0000256" key="2">
    <source>
        <dbReference type="ARBA" id="ARBA00022552"/>
    </source>
</evidence>
<organism evidence="7 8">
    <name type="scientific">Eumeta variegata</name>
    <name type="common">Bagworm moth</name>
    <name type="synonym">Eumeta japonica</name>
    <dbReference type="NCBI Taxonomy" id="151549"/>
    <lineage>
        <taxon>Eukaryota</taxon>
        <taxon>Metazoa</taxon>
        <taxon>Ecdysozoa</taxon>
        <taxon>Arthropoda</taxon>
        <taxon>Hexapoda</taxon>
        <taxon>Insecta</taxon>
        <taxon>Pterygota</taxon>
        <taxon>Neoptera</taxon>
        <taxon>Endopterygota</taxon>
        <taxon>Lepidoptera</taxon>
        <taxon>Glossata</taxon>
        <taxon>Ditrysia</taxon>
        <taxon>Tineoidea</taxon>
        <taxon>Psychidae</taxon>
        <taxon>Oiketicinae</taxon>
        <taxon>Eumeta</taxon>
    </lineage>
</organism>
<dbReference type="GO" id="GO:0006364">
    <property type="term" value="P:rRNA processing"/>
    <property type="evidence" value="ECO:0007669"/>
    <property type="project" value="UniProtKB-KW"/>
</dbReference>
<dbReference type="FunFam" id="2.40.50.140:FF:000103">
    <property type="entry name" value="protein RRP5 homolog"/>
    <property type="match status" value="1"/>
</dbReference>
<dbReference type="GO" id="GO:0003723">
    <property type="term" value="F:RNA binding"/>
    <property type="evidence" value="ECO:0007669"/>
    <property type="project" value="TreeGrafter"/>
</dbReference>
<dbReference type="STRING" id="151549.A0A4C1V241"/>
<dbReference type="AlphaFoldDB" id="A0A4C1V241"/>
<dbReference type="Proteomes" id="UP000299102">
    <property type="component" value="Unassembled WGS sequence"/>
</dbReference>
<keyword evidence="4" id="KW-0539">Nucleus</keyword>
<evidence type="ECO:0000313" key="7">
    <source>
        <dbReference type="EMBL" id="GBP32386.1"/>
    </source>
</evidence>